<evidence type="ECO:0000313" key="7">
    <source>
        <dbReference type="Proteomes" id="UP000264753"/>
    </source>
</evidence>
<dbReference type="Pfam" id="PF13462">
    <property type="entry name" value="Thioredoxin_4"/>
    <property type="match status" value="1"/>
</dbReference>
<evidence type="ECO:0000313" key="4">
    <source>
        <dbReference type="EMBL" id="HBU97640.1"/>
    </source>
</evidence>
<dbReference type="Proteomes" id="UP000264179">
    <property type="component" value="Unassembled WGS sequence"/>
</dbReference>
<name>A0A358HR59_9PROT</name>
<evidence type="ECO:0000256" key="1">
    <source>
        <dbReference type="ARBA" id="ARBA00003565"/>
    </source>
</evidence>
<comment type="function">
    <text evidence="1">May be required for disulfide bond formation in some proteins.</text>
</comment>
<feature type="signal peptide" evidence="2">
    <location>
        <begin position="1"/>
        <end position="28"/>
    </location>
</feature>
<evidence type="ECO:0000259" key="3">
    <source>
        <dbReference type="PROSITE" id="PS51352"/>
    </source>
</evidence>
<feature type="domain" description="Thioredoxin" evidence="3">
    <location>
        <begin position="22"/>
        <end position="250"/>
    </location>
</feature>
<proteinExistence type="predicted"/>
<dbReference type="PROSITE" id="PS51352">
    <property type="entry name" value="THIOREDOXIN_2"/>
    <property type="match status" value="1"/>
</dbReference>
<dbReference type="EMBL" id="DOOG01000060">
    <property type="protein sequence ID" value="HBU97640.1"/>
    <property type="molecule type" value="Genomic_DNA"/>
</dbReference>
<dbReference type="Proteomes" id="UP000264753">
    <property type="component" value="Unassembled WGS sequence"/>
</dbReference>
<accession>A0A358HR59</accession>
<dbReference type="CDD" id="cd03023">
    <property type="entry name" value="DsbA_Com1_like"/>
    <property type="match status" value="1"/>
</dbReference>
<dbReference type="InterPro" id="IPR013766">
    <property type="entry name" value="Thioredoxin_domain"/>
</dbReference>
<gene>
    <name evidence="4" type="ORF">DEF21_07010</name>
    <name evidence="5" type="ORF">DHR80_07875</name>
</gene>
<dbReference type="PANTHER" id="PTHR35272">
    <property type="entry name" value="THIOL:DISULFIDE INTERCHANGE PROTEIN DSBC-RELATED"/>
    <property type="match status" value="1"/>
</dbReference>
<dbReference type="RefSeq" id="WP_276652349.1">
    <property type="nucleotide sequence ID" value="NZ_DOOG01000060.1"/>
</dbReference>
<reference evidence="6 7" key="1">
    <citation type="journal article" date="2018" name="Nat. Biotechnol.">
        <title>A standardized bacterial taxonomy based on genome phylogeny substantially revises the tree of life.</title>
        <authorList>
            <person name="Parks D.H."/>
            <person name="Chuvochina M."/>
            <person name="Waite D.W."/>
            <person name="Rinke C."/>
            <person name="Skarshewski A."/>
            <person name="Chaumeil P.A."/>
            <person name="Hugenholtz P."/>
        </authorList>
    </citation>
    <scope>NUCLEOTIDE SEQUENCE [LARGE SCALE GENOMIC DNA]</scope>
    <source>
        <strain evidence="4">UBA8707</strain>
        <strain evidence="5">UBA9881</strain>
    </source>
</reference>
<evidence type="ECO:0000256" key="2">
    <source>
        <dbReference type="SAM" id="SignalP"/>
    </source>
</evidence>
<organism evidence="4 7">
    <name type="scientific">Thalassospira lucentensis</name>
    <dbReference type="NCBI Taxonomy" id="168935"/>
    <lineage>
        <taxon>Bacteria</taxon>
        <taxon>Pseudomonadati</taxon>
        <taxon>Pseudomonadota</taxon>
        <taxon>Alphaproteobacteria</taxon>
        <taxon>Rhodospirillales</taxon>
        <taxon>Thalassospiraceae</taxon>
        <taxon>Thalassospira</taxon>
    </lineage>
</organism>
<dbReference type="Gene3D" id="3.40.30.10">
    <property type="entry name" value="Glutaredoxin"/>
    <property type="match status" value="1"/>
</dbReference>
<dbReference type="InterPro" id="IPR012336">
    <property type="entry name" value="Thioredoxin-like_fold"/>
</dbReference>
<dbReference type="PANTHER" id="PTHR35272:SF3">
    <property type="entry name" value="THIOL:DISULFIDE INTERCHANGE PROTEIN DSBC"/>
    <property type="match status" value="1"/>
</dbReference>
<keyword evidence="2" id="KW-0732">Signal</keyword>
<dbReference type="InterPro" id="IPR036249">
    <property type="entry name" value="Thioredoxin-like_sf"/>
</dbReference>
<dbReference type="InterPro" id="IPR041205">
    <property type="entry name" value="ScsC_N"/>
</dbReference>
<protein>
    <recommendedName>
        <fullName evidence="3">Thioredoxin domain-containing protein</fullName>
    </recommendedName>
</protein>
<dbReference type="AlphaFoldDB" id="A0A358HR59"/>
<comment type="caution">
    <text evidence="4">The sequence shown here is derived from an EMBL/GenBank/DDBJ whole genome shotgun (WGS) entry which is preliminary data.</text>
</comment>
<dbReference type="InterPro" id="IPR051470">
    <property type="entry name" value="Thiol:disulfide_interchange"/>
</dbReference>
<sequence length="253" mass="27192">MNSQIVKRLLGGAGIAAAMLFAVPAAQADDQFSPAQKTEIDAMIEEYLIKNPDVLLRAIQNVQSWQAAEQSRQQSEAIIPVWDALVADASVPSIGPADAPVTVIEFFDYHCGYCKRALDGVMEIVENSDGKVRTIFVELPILREESATAARAALAAAKQGKYMEVHQAFMTNRGLLDEDRINDLAATAGVDVDQMRADMQSPEINGMLAQYSAMAQTVGISGTPAFIINGTMVSGADMERVDALVQADLEKAS</sequence>
<dbReference type="SUPFAM" id="SSF52833">
    <property type="entry name" value="Thioredoxin-like"/>
    <property type="match status" value="1"/>
</dbReference>
<evidence type="ECO:0000313" key="5">
    <source>
        <dbReference type="EMBL" id="HCW67118.1"/>
    </source>
</evidence>
<evidence type="ECO:0000313" key="6">
    <source>
        <dbReference type="Proteomes" id="UP000264179"/>
    </source>
</evidence>
<dbReference type="EMBL" id="DPOP01000072">
    <property type="protein sequence ID" value="HCW67118.1"/>
    <property type="molecule type" value="Genomic_DNA"/>
</dbReference>
<feature type="chain" id="PRO_5033352991" description="Thioredoxin domain-containing protein" evidence="2">
    <location>
        <begin position="29"/>
        <end position="253"/>
    </location>
</feature>
<dbReference type="Pfam" id="PF18312">
    <property type="entry name" value="ScsC_N"/>
    <property type="match status" value="1"/>
</dbReference>